<sequence>MKKTASLLLLILFFMNLTGCRLIRIEEEERKPLSYSVTEPGQLPEEAQNLVEERKAEEFQMTYQSGEELYLIKGYGRQLSGGYSIQVKEVSLSRNAVFFHTELKGPPPEKQSGEPSYPYIAVKIKYREEPVQFQ</sequence>
<dbReference type="EMBL" id="CACRST010000024">
    <property type="protein sequence ID" value="VYT24568.1"/>
    <property type="molecule type" value="Genomic_DNA"/>
</dbReference>
<protein>
    <recommendedName>
        <fullName evidence="1">PrcB C-terminal domain-containing protein</fullName>
    </recommendedName>
</protein>
<accession>A0A6N2V365</accession>
<dbReference type="InterPro" id="IPR025748">
    <property type="entry name" value="PrcB_C_dom"/>
</dbReference>
<organism evidence="2">
    <name type="scientific">Blautia glucerasea</name>
    <dbReference type="NCBI Taxonomy" id="536633"/>
    <lineage>
        <taxon>Bacteria</taxon>
        <taxon>Bacillati</taxon>
        <taxon>Bacillota</taxon>
        <taxon>Clostridia</taxon>
        <taxon>Lachnospirales</taxon>
        <taxon>Lachnospiraceae</taxon>
        <taxon>Blautia</taxon>
    </lineage>
</organism>
<evidence type="ECO:0000259" key="1">
    <source>
        <dbReference type="Pfam" id="PF14343"/>
    </source>
</evidence>
<feature type="domain" description="PrcB C-terminal" evidence="1">
    <location>
        <begin position="69"/>
        <end position="125"/>
    </location>
</feature>
<name>A0A6N2V365_9FIRM</name>
<dbReference type="RefSeq" id="WP_156354889.1">
    <property type="nucleotide sequence ID" value="NZ_CACRST010000024.1"/>
</dbReference>
<proteinExistence type="predicted"/>
<dbReference type="Pfam" id="PF14343">
    <property type="entry name" value="PrcB_C"/>
    <property type="match status" value="1"/>
</dbReference>
<evidence type="ECO:0000313" key="2">
    <source>
        <dbReference type="EMBL" id="VYT24568.1"/>
    </source>
</evidence>
<dbReference type="AlphaFoldDB" id="A0A6N2V365"/>
<reference evidence="2" key="1">
    <citation type="submission" date="2019-11" db="EMBL/GenBank/DDBJ databases">
        <authorList>
            <person name="Feng L."/>
        </authorList>
    </citation>
    <scope>NUCLEOTIDE SEQUENCE</scope>
    <source>
        <strain evidence="2">BgluceraseaLFYP119</strain>
    </source>
</reference>
<gene>
    <name evidence="2" type="ORF">BGLFYP119_02426</name>
</gene>